<dbReference type="InterPro" id="IPR043129">
    <property type="entry name" value="ATPase_NBD"/>
</dbReference>
<sequence length="324" mass="36262">MGVIHQVKDVIQQVEDVEANDEHYDFIYAEIEVDTLSKECTKSIDHVVLFICYSVPNLYSQEDKARRRTSQRCEAVTRTNNISRVKKLGGIDLDSCKIGDEGMINLAVCCSTGTDIYIFNVGFSKLRLVHLKILELSNTEVGSNGLRYSLVGRNDGTCFLKKSLALYVVYDPVNNVWKSTTPEEVLSIFLVDLRVMAELQLKRAVQNIVLTIPVSFSQFRLTQIEQACVMVGLFILRLMPEPTATTGRVSQIKALSGSHIKGEDIVQNIMHHLLPNMGSLFLSHKNNEMKAMGSLRVAAQDAVIKLSLQDIVMIDVDLENGLRI</sequence>
<name>A0A7J7M5L1_9MAGN</name>
<dbReference type="GO" id="GO:0005524">
    <property type="term" value="F:ATP binding"/>
    <property type="evidence" value="ECO:0007669"/>
    <property type="project" value="UniProtKB-KW"/>
</dbReference>
<dbReference type="Pfam" id="PF00012">
    <property type="entry name" value="HSP70"/>
    <property type="match status" value="1"/>
</dbReference>
<dbReference type="PANTHER" id="PTHR19375">
    <property type="entry name" value="HEAT SHOCK PROTEIN 70KDA"/>
    <property type="match status" value="1"/>
</dbReference>
<comment type="caution">
    <text evidence="3">The sequence shown here is derived from an EMBL/GenBank/DDBJ whole genome shotgun (WGS) entry which is preliminary data.</text>
</comment>
<keyword evidence="4" id="KW-1185">Reference proteome</keyword>
<evidence type="ECO:0000313" key="3">
    <source>
        <dbReference type="EMBL" id="KAF6150122.1"/>
    </source>
</evidence>
<protein>
    <submittedName>
        <fullName evidence="3">Uncharacterized protein</fullName>
    </submittedName>
</protein>
<gene>
    <name evidence="3" type="ORF">GIB67_023329</name>
</gene>
<evidence type="ECO:0000313" key="4">
    <source>
        <dbReference type="Proteomes" id="UP000541444"/>
    </source>
</evidence>
<keyword evidence="1" id="KW-0547">Nucleotide-binding</keyword>
<evidence type="ECO:0000256" key="1">
    <source>
        <dbReference type="ARBA" id="ARBA00022741"/>
    </source>
</evidence>
<dbReference type="GO" id="GO:0140662">
    <property type="term" value="F:ATP-dependent protein folding chaperone"/>
    <property type="evidence" value="ECO:0007669"/>
    <property type="project" value="InterPro"/>
</dbReference>
<reference evidence="3 4" key="1">
    <citation type="journal article" date="2020" name="IScience">
        <title>Genome Sequencing of the Endangered Kingdonia uniflora (Circaeasteraceae, Ranunculales) Reveals Potential Mechanisms of Evolutionary Specialization.</title>
        <authorList>
            <person name="Sun Y."/>
            <person name="Deng T."/>
            <person name="Zhang A."/>
            <person name="Moore M.J."/>
            <person name="Landis J.B."/>
            <person name="Lin N."/>
            <person name="Zhang H."/>
            <person name="Zhang X."/>
            <person name="Huang J."/>
            <person name="Zhang X."/>
            <person name="Sun H."/>
            <person name="Wang H."/>
        </authorList>
    </citation>
    <scope>NUCLEOTIDE SEQUENCE [LARGE SCALE GENOMIC DNA]</scope>
    <source>
        <strain evidence="3">TB1705</strain>
        <tissue evidence="3">Leaf</tissue>
    </source>
</reference>
<dbReference type="EMBL" id="JACGCM010001756">
    <property type="protein sequence ID" value="KAF6150122.1"/>
    <property type="molecule type" value="Genomic_DNA"/>
</dbReference>
<dbReference type="SUPFAM" id="SSF53067">
    <property type="entry name" value="Actin-like ATPase domain"/>
    <property type="match status" value="1"/>
</dbReference>
<organism evidence="3 4">
    <name type="scientific">Kingdonia uniflora</name>
    <dbReference type="NCBI Taxonomy" id="39325"/>
    <lineage>
        <taxon>Eukaryota</taxon>
        <taxon>Viridiplantae</taxon>
        <taxon>Streptophyta</taxon>
        <taxon>Embryophyta</taxon>
        <taxon>Tracheophyta</taxon>
        <taxon>Spermatophyta</taxon>
        <taxon>Magnoliopsida</taxon>
        <taxon>Ranunculales</taxon>
        <taxon>Circaeasteraceae</taxon>
        <taxon>Kingdonia</taxon>
    </lineage>
</organism>
<dbReference type="Proteomes" id="UP000541444">
    <property type="component" value="Unassembled WGS sequence"/>
</dbReference>
<accession>A0A7J7M5L1</accession>
<proteinExistence type="predicted"/>
<keyword evidence="2" id="KW-0067">ATP-binding</keyword>
<dbReference type="OrthoDB" id="3789372at2759"/>
<dbReference type="SUPFAM" id="SSF52047">
    <property type="entry name" value="RNI-like"/>
    <property type="match status" value="1"/>
</dbReference>
<dbReference type="InterPro" id="IPR013126">
    <property type="entry name" value="Hsp_70_fam"/>
</dbReference>
<evidence type="ECO:0000256" key="2">
    <source>
        <dbReference type="ARBA" id="ARBA00022840"/>
    </source>
</evidence>
<dbReference type="AlphaFoldDB" id="A0A7J7M5L1"/>
<dbReference type="Gene3D" id="3.30.420.40">
    <property type="match status" value="1"/>
</dbReference>